<organism evidence="1 2">
    <name type="scientific">Pectobacterium actinidiae</name>
    <dbReference type="NCBI Taxonomy" id="1507808"/>
    <lineage>
        <taxon>Bacteria</taxon>
        <taxon>Pseudomonadati</taxon>
        <taxon>Pseudomonadota</taxon>
        <taxon>Gammaproteobacteria</taxon>
        <taxon>Enterobacterales</taxon>
        <taxon>Pectobacteriaceae</taxon>
        <taxon>Pectobacterium</taxon>
    </lineage>
</organism>
<name>A0ABW8G8K1_9GAMM</name>
<reference evidence="1 2" key="1">
    <citation type="submission" date="2024-10" db="EMBL/GenBank/DDBJ databases">
        <authorList>
            <person name="Lu C.-H."/>
        </authorList>
    </citation>
    <scope>NUCLEOTIDE SEQUENCE [LARGE SCALE GENOMIC DNA]</scope>
    <source>
        <strain evidence="1 2">22ZTDG03-2</strain>
    </source>
</reference>
<gene>
    <name evidence="1" type="ORF">ACIPUP_07400</name>
</gene>
<dbReference type="Pfam" id="PF09956">
    <property type="entry name" value="Phage_cement_2"/>
    <property type="match status" value="1"/>
</dbReference>
<protein>
    <submittedName>
        <fullName evidence="1">DUF2190 family protein</fullName>
    </submittedName>
</protein>
<evidence type="ECO:0000313" key="2">
    <source>
        <dbReference type="Proteomes" id="UP001617689"/>
    </source>
</evidence>
<proteinExistence type="predicted"/>
<dbReference type="InterPro" id="IPR011231">
    <property type="entry name" value="Phage_VT1-Sakai_H0018"/>
</dbReference>
<sequence length="108" mass="10615">MATNFVQDGKTIAITAGAAAIASGELVIVGDIVAVALVDIAVGTVGDGLAEGVFSCPKLSTDVIAIGKKLYLNDDGTLQLTATDATYAGVAWSAAGAGASFVDVKLNG</sequence>
<dbReference type="RefSeq" id="WP_400395147.1">
    <property type="nucleotide sequence ID" value="NZ_JBIXLL010000003.1"/>
</dbReference>
<comment type="caution">
    <text evidence="1">The sequence shown here is derived from an EMBL/GenBank/DDBJ whole genome shotgun (WGS) entry which is preliminary data.</text>
</comment>
<dbReference type="Proteomes" id="UP001617689">
    <property type="component" value="Unassembled WGS sequence"/>
</dbReference>
<dbReference type="EMBL" id="JBIXLL010000003">
    <property type="protein sequence ID" value="MFJ5428976.1"/>
    <property type="molecule type" value="Genomic_DNA"/>
</dbReference>
<keyword evidence="2" id="KW-1185">Reference proteome</keyword>
<dbReference type="PIRSF" id="PIRSF030771">
    <property type="entry name" value="UCP030771"/>
    <property type="match status" value="1"/>
</dbReference>
<evidence type="ECO:0000313" key="1">
    <source>
        <dbReference type="EMBL" id="MFJ5428976.1"/>
    </source>
</evidence>
<accession>A0ABW8G8K1</accession>